<organism evidence="1 2">
    <name type="scientific">Blastochloris tepida</name>
    <dbReference type="NCBI Taxonomy" id="2233851"/>
    <lineage>
        <taxon>Bacteria</taxon>
        <taxon>Pseudomonadati</taxon>
        <taxon>Pseudomonadota</taxon>
        <taxon>Alphaproteobacteria</taxon>
        <taxon>Hyphomicrobiales</taxon>
        <taxon>Blastochloridaceae</taxon>
        <taxon>Blastochloris</taxon>
    </lineage>
</organism>
<keyword evidence="2" id="KW-1185">Reference proteome</keyword>
<dbReference type="KEGG" id="blag:BLTE_10650"/>
<dbReference type="AlphaFoldDB" id="A0A348FYJ7"/>
<dbReference type="EMBL" id="AP018907">
    <property type="protein sequence ID" value="BBF92380.1"/>
    <property type="molecule type" value="Genomic_DNA"/>
</dbReference>
<name>A0A348FYJ7_9HYPH</name>
<evidence type="ECO:0000313" key="2">
    <source>
        <dbReference type="Proteomes" id="UP000266934"/>
    </source>
</evidence>
<sequence length="82" mass="9010">MAQRFSLDQQIDEIRRELAQRADVYPRMVASGKVRQSVAEFQIARLEAVLATLLWLKANEATVRAAIAAAQSATPETQGDAP</sequence>
<dbReference type="RefSeq" id="WP_126398243.1">
    <property type="nucleotide sequence ID" value="NZ_AP018907.1"/>
</dbReference>
<dbReference type="OrthoDB" id="983097at2"/>
<reference evidence="1 2" key="1">
    <citation type="submission" date="2018-08" db="EMBL/GenBank/DDBJ databases">
        <title>Complete genome sequencing of Blastochloris tepida GI.</title>
        <authorList>
            <person name="Tsukatani Y."/>
            <person name="Mori H."/>
        </authorList>
    </citation>
    <scope>NUCLEOTIDE SEQUENCE [LARGE SCALE GENOMIC DNA]</scope>
    <source>
        <strain evidence="1 2">GI</strain>
    </source>
</reference>
<gene>
    <name evidence="1" type="ORF">BLTE_10650</name>
</gene>
<dbReference type="Proteomes" id="UP000266934">
    <property type="component" value="Chromosome"/>
</dbReference>
<evidence type="ECO:0000313" key="1">
    <source>
        <dbReference type="EMBL" id="BBF92380.1"/>
    </source>
</evidence>
<accession>A0A348FYJ7</accession>
<protein>
    <submittedName>
        <fullName evidence="1">Uncharacterized protein</fullName>
    </submittedName>
</protein>
<proteinExistence type="predicted"/>